<dbReference type="STRING" id="709881.SAMN04489832_2693"/>
<dbReference type="InterPro" id="IPR014710">
    <property type="entry name" value="RmlC-like_jellyroll"/>
</dbReference>
<proteinExistence type="predicted"/>
<protein>
    <submittedName>
        <fullName evidence="2">Cupin domain protein</fullName>
    </submittedName>
</protein>
<dbReference type="PANTHER" id="PTHR37694:SF1">
    <property type="entry name" value="SLR8022 PROTEIN"/>
    <property type="match status" value="1"/>
</dbReference>
<dbReference type="EMBL" id="FSQT01000001">
    <property type="protein sequence ID" value="SIM87801.1"/>
    <property type="molecule type" value="Genomic_DNA"/>
</dbReference>
<evidence type="ECO:0000256" key="1">
    <source>
        <dbReference type="SAM" id="MobiDB-lite"/>
    </source>
</evidence>
<evidence type="ECO:0000313" key="2">
    <source>
        <dbReference type="EMBL" id="SIM87801.1"/>
    </source>
</evidence>
<dbReference type="RefSeq" id="WP_074311749.1">
    <property type="nucleotide sequence ID" value="NZ_FSQT01000001.1"/>
</dbReference>
<gene>
    <name evidence="2" type="ORF">SAMN04489832_2693</name>
</gene>
<reference evidence="3" key="1">
    <citation type="submission" date="2016-12" db="EMBL/GenBank/DDBJ databases">
        <authorList>
            <person name="Varghese N."/>
            <person name="Submissions S."/>
        </authorList>
    </citation>
    <scope>NUCLEOTIDE SEQUENCE [LARGE SCALE GENOMIC DNA]</scope>
    <source>
        <strain evidence="3">DSM 45599</strain>
    </source>
</reference>
<accession>A0A1N5WRC4</accession>
<dbReference type="InterPro" id="IPR011051">
    <property type="entry name" value="RmlC_Cupin_sf"/>
</dbReference>
<keyword evidence="3" id="KW-1185">Reference proteome</keyword>
<evidence type="ECO:0000313" key="3">
    <source>
        <dbReference type="Proteomes" id="UP000185124"/>
    </source>
</evidence>
<sequence>MQKHSLDALAREHGERAASSGSGRSAATIFGGHERTLRQTIIALRAGVELSEHENPGQASVLVLRGRVELFGSAASWTGRQGDLLIVPQERHRLVAHEDAVVLLTVAKLEQ</sequence>
<dbReference type="OrthoDB" id="5190473at2"/>
<organism evidence="2 3">
    <name type="scientific">Micromonospora cremea</name>
    <dbReference type="NCBI Taxonomy" id="709881"/>
    <lineage>
        <taxon>Bacteria</taxon>
        <taxon>Bacillati</taxon>
        <taxon>Actinomycetota</taxon>
        <taxon>Actinomycetes</taxon>
        <taxon>Micromonosporales</taxon>
        <taxon>Micromonosporaceae</taxon>
        <taxon>Micromonospora</taxon>
    </lineage>
</organism>
<name>A0A1N5WRC4_9ACTN</name>
<feature type="compositionally biased region" description="Low complexity" evidence="1">
    <location>
        <begin position="17"/>
        <end position="27"/>
    </location>
</feature>
<feature type="region of interest" description="Disordered" evidence="1">
    <location>
        <begin position="1"/>
        <end position="31"/>
    </location>
</feature>
<dbReference type="SUPFAM" id="SSF51182">
    <property type="entry name" value="RmlC-like cupins"/>
    <property type="match status" value="1"/>
</dbReference>
<dbReference type="AlphaFoldDB" id="A0A1N5WRC4"/>
<dbReference type="PANTHER" id="PTHR37694">
    <property type="entry name" value="SLR8022 PROTEIN"/>
    <property type="match status" value="1"/>
</dbReference>
<feature type="compositionally biased region" description="Basic and acidic residues" evidence="1">
    <location>
        <begin position="1"/>
        <end position="16"/>
    </location>
</feature>
<dbReference type="Proteomes" id="UP000185124">
    <property type="component" value="Unassembled WGS sequence"/>
</dbReference>
<dbReference type="CDD" id="cd02230">
    <property type="entry name" value="cupin_HP0902-like"/>
    <property type="match status" value="1"/>
</dbReference>
<dbReference type="Gene3D" id="2.60.120.10">
    <property type="entry name" value="Jelly Rolls"/>
    <property type="match status" value="1"/>
</dbReference>